<keyword evidence="4" id="KW-1185">Reference proteome</keyword>
<evidence type="ECO:0000256" key="1">
    <source>
        <dbReference type="SAM" id="MobiDB-lite"/>
    </source>
</evidence>
<protein>
    <submittedName>
        <fullName evidence="3">Uncharacterized protein</fullName>
    </submittedName>
</protein>
<dbReference type="EMBL" id="JBFXLQ010000013">
    <property type="protein sequence ID" value="KAL2868540.1"/>
    <property type="molecule type" value="Genomic_DNA"/>
</dbReference>
<feature type="region of interest" description="Disordered" evidence="1">
    <location>
        <begin position="61"/>
        <end position="81"/>
    </location>
</feature>
<name>A0ABR4LVI3_9EURO</name>
<evidence type="ECO:0000256" key="2">
    <source>
        <dbReference type="SAM" id="SignalP"/>
    </source>
</evidence>
<proteinExistence type="predicted"/>
<feature type="compositionally biased region" description="Acidic residues" evidence="1">
    <location>
        <begin position="202"/>
        <end position="212"/>
    </location>
</feature>
<gene>
    <name evidence="3" type="ORF">BJX67DRAFT_379919</name>
</gene>
<keyword evidence="2" id="KW-0732">Signal</keyword>
<evidence type="ECO:0000313" key="3">
    <source>
        <dbReference type="EMBL" id="KAL2868540.1"/>
    </source>
</evidence>
<feature type="chain" id="PRO_5046387291" evidence="2">
    <location>
        <begin position="40"/>
        <end position="248"/>
    </location>
</feature>
<accession>A0ABR4LVI3</accession>
<comment type="caution">
    <text evidence="3">The sequence shown here is derived from an EMBL/GenBank/DDBJ whole genome shotgun (WGS) entry which is preliminary data.</text>
</comment>
<dbReference type="Proteomes" id="UP001610432">
    <property type="component" value="Unassembled WGS sequence"/>
</dbReference>
<feature type="compositionally biased region" description="Acidic residues" evidence="1">
    <location>
        <begin position="154"/>
        <end position="165"/>
    </location>
</feature>
<reference evidence="3 4" key="1">
    <citation type="submission" date="2024-07" db="EMBL/GenBank/DDBJ databases">
        <title>Section-level genome sequencing and comparative genomics of Aspergillus sections Usti and Cavernicolus.</title>
        <authorList>
            <consortium name="Lawrence Berkeley National Laboratory"/>
            <person name="Nybo J.L."/>
            <person name="Vesth T.C."/>
            <person name="Theobald S."/>
            <person name="Frisvad J.C."/>
            <person name="Larsen T.O."/>
            <person name="Kjaerboelling I."/>
            <person name="Rothschild-Mancinelli K."/>
            <person name="Lyhne E.K."/>
            <person name="Kogle M.E."/>
            <person name="Barry K."/>
            <person name="Clum A."/>
            <person name="Na H."/>
            <person name="Ledsgaard L."/>
            <person name="Lin J."/>
            <person name="Lipzen A."/>
            <person name="Kuo A."/>
            <person name="Riley R."/>
            <person name="Mondo S."/>
            <person name="Labutti K."/>
            <person name="Haridas S."/>
            <person name="Pangalinan J."/>
            <person name="Salamov A.A."/>
            <person name="Simmons B.A."/>
            <person name="Magnuson J.K."/>
            <person name="Chen J."/>
            <person name="Drula E."/>
            <person name="Henrissat B."/>
            <person name="Wiebenga A."/>
            <person name="Lubbers R.J."/>
            <person name="Gomes A.C."/>
            <person name="Macurrencykelacurrency M.R."/>
            <person name="Stajich J."/>
            <person name="Grigoriev I.V."/>
            <person name="Mortensen U.H."/>
            <person name="De Vries R.P."/>
            <person name="Baker S.E."/>
            <person name="Andersen M.R."/>
        </authorList>
    </citation>
    <scope>NUCLEOTIDE SEQUENCE [LARGE SCALE GENOMIC DNA]</scope>
    <source>
        <strain evidence="3 4">CBS 449.75</strain>
    </source>
</reference>
<evidence type="ECO:0000313" key="4">
    <source>
        <dbReference type="Proteomes" id="UP001610432"/>
    </source>
</evidence>
<sequence length="248" mass="26040">MSLQSSTRSLWTFFSHLSPFLALILLSLFLLPHQMATTAVPTAGFGVPPVIPSSVGFPQPSGQFGEPNWDADSDSHNTSDNGFHDSTSTGLIWDLTFFPDSVCLGEASTFSGTDSLSCQGASGLGFIASVSGCRVIIFDIEGCTEGHEVGEVNGDNDEEEEEVENEVNPGNGGGQTRKLRRGAGLGANSGVCAIPSRGNNENIEDDEDDEESERGNHLPNGGEGNDGNGNANEDGEIEIKAFLVICGV</sequence>
<dbReference type="RefSeq" id="XP_070887519.1">
    <property type="nucleotide sequence ID" value="XM_071032681.1"/>
</dbReference>
<feature type="signal peptide" evidence="2">
    <location>
        <begin position="1"/>
        <end position="39"/>
    </location>
</feature>
<organism evidence="3 4">
    <name type="scientific">Aspergillus lucknowensis</name>
    <dbReference type="NCBI Taxonomy" id="176173"/>
    <lineage>
        <taxon>Eukaryota</taxon>
        <taxon>Fungi</taxon>
        <taxon>Dikarya</taxon>
        <taxon>Ascomycota</taxon>
        <taxon>Pezizomycotina</taxon>
        <taxon>Eurotiomycetes</taxon>
        <taxon>Eurotiomycetidae</taxon>
        <taxon>Eurotiales</taxon>
        <taxon>Aspergillaceae</taxon>
        <taxon>Aspergillus</taxon>
        <taxon>Aspergillus subgen. Nidulantes</taxon>
    </lineage>
</organism>
<feature type="region of interest" description="Disordered" evidence="1">
    <location>
        <begin position="148"/>
        <end position="233"/>
    </location>
</feature>
<dbReference type="GeneID" id="98147753"/>